<sequence length="400" mass="42264">MCGGNMNNFILPLVLISLGHFFIDFYGNILPGLMPAITKNLGLSMTLSGLLFTMLSITSSWLQPFFGYLGGRFRAPLVLAISVMISAVFMAMVGVANSYIFLLVMVTLAGIGSSLYHPIGSVSIATLSTKNQGFIMALYITAGTVGMTLAPISATLSKNAFGFKGLLLLGLPGITAGIIMLIYKNQLSSPGSLKISPDRRSSLFHTHFKYLVLMVIVVGFRTWVLSTFTIYTTMFYVSRGLSEAASSGILSLFLLFQSIGGIAGGFVSDRIGVKKTLIYSALVSIICLVVFFNIQGPVSIACLLLSGALIQSAFPGSVVLAQRLYPQNPSIATGFMQGFTFGMGGLGGLFTGVLSDALGGNLFIAMMSTIAFLGVSLAGSLMVPMTGENQTKGIEEIGVN</sequence>
<dbReference type="PANTHER" id="PTHR43129:SF1">
    <property type="entry name" value="FOSMIDOMYCIN RESISTANCE PROTEIN"/>
    <property type="match status" value="1"/>
</dbReference>
<feature type="transmembrane region" description="Helical" evidence="6">
    <location>
        <begin position="9"/>
        <end position="29"/>
    </location>
</feature>
<evidence type="ECO:0000256" key="2">
    <source>
        <dbReference type="ARBA" id="ARBA00022448"/>
    </source>
</evidence>
<feature type="transmembrane region" description="Helical" evidence="6">
    <location>
        <begin position="74"/>
        <end position="93"/>
    </location>
</feature>
<feature type="transmembrane region" description="Helical" evidence="6">
    <location>
        <begin position="276"/>
        <end position="292"/>
    </location>
</feature>
<dbReference type="SUPFAM" id="SSF103473">
    <property type="entry name" value="MFS general substrate transporter"/>
    <property type="match status" value="1"/>
</dbReference>
<proteinExistence type="predicted"/>
<feature type="transmembrane region" description="Helical" evidence="6">
    <location>
        <begin position="332"/>
        <end position="350"/>
    </location>
</feature>
<dbReference type="InterPro" id="IPR011701">
    <property type="entry name" value="MFS"/>
</dbReference>
<accession>A0A3G2R4G6</accession>
<feature type="domain" description="Major facilitator superfamily (MFS) profile" evidence="7">
    <location>
        <begin position="12"/>
        <end position="386"/>
    </location>
</feature>
<reference evidence="8 9" key="1">
    <citation type="submission" date="2018-10" db="EMBL/GenBank/DDBJ databases">
        <authorList>
            <person name="Zhang X."/>
        </authorList>
    </citation>
    <scope>NUCLEOTIDE SEQUENCE [LARGE SCALE GENOMIC DNA]</scope>
    <source>
        <strain evidence="8 9">SK-G1</strain>
    </source>
</reference>
<evidence type="ECO:0000256" key="4">
    <source>
        <dbReference type="ARBA" id="ARBA00022989"/>
    </source>
</evidence>
<feature type="transmembrane region" description="Helical" evidence="6">
    <location>
        <begin position="298"/>
        <end position="320"/>
    </location>
</feature>
<dbReference type="PROSITE" id="PS50850">
    <property type="entry name" value="MFS"/>
    <property type="match status" value="1"/>
</dbReference>
<keyword evidence="4 6" id="KW-1133">Transmembrane helix</keyword>
<dbReference type="InterPro" id="IPR036259">
    <property type="entry name" value="MFS_trans_sf"/>
</dbReference>
<protein>
    <submittedName>
        <fullName evidence="8">MFS transporter</fullName>
    </submittedName>
</protein>
<evidence type="ECO:0000256" key="6">
    <source>
        <dbReference type="SAM" id="Phobius"/>
    </source>
</evidence>
<keyword evidence="3 6" id="KW-0812">Transmembrane</keyword>
<evidence type="ECO:0000256" key="3">
    <source>
        <dbReference type="ARBA" id="ARBA00022692"/>
    </source>
</evidence>
<dbReference type="PANTHER" id="PTHR43129">
    <property type="entry name" value="FOSMIDOMYCIN RESISTANCE PROTEIN"/>
    <property type="match status" value="1"/>
</dbReference>
<feature type="transmembrane region" description="Helical" evidence="6">
    <location>
        <begin position="249"/>
        <end position="267"/>
    </location>
</feature>
<feature type="transmembrane region" description="Helical" evidence="6">
    <location>
        <begin position="160"/>
        <end position="183"/>
    </location>
</feature>
<dbReference type="CDD" id="cd17478">
    <property type="entry name" value="MFS_FsR"/>
    <property type="match status" value="1"/>
</dbReference>
<feature type="transmembrane region" description="Helical" evidence="6">
    <location>
        <begin position="99"/>
        <end position="122"/>
    </location>
</feature>
<dbReference type="Gene3D" id="1.20.1250.20">
    <property type="entry name" value="MFS general substrate transporter like domains"/>
    <property type="match status" value="2"/>
</dbReference>
<feature type="transmembrane region" description="Helical" evidence="6">
    <location>
        <begin position="362"/>
        <end position="383"/>
    </location>
</feature>
<dbReference type="InterPro" id="IPR020846">
    <property type="entry name" value="MFS_dom"/>
</dbReference>
<keyword evidence="9" id="KW-1185">Reference proteome</keyword>
<dbReference type="GO" id="GO:0022857">
    <property type="term" value="F:transmembrane transporter activity"/>
    <property type="evidence" value="ECO:0007669"/>
    <property type="project" value="InterPro"/>
</dbReference>
<keyword evidence="2" id="KW-0813">Transport</keyword>
<dbReference type="AlphaFoldDB" id="A0A3G2R4G6"/>
<dbReference type="GO" id="GO:0005886">
    <property type="term" value="C:plasma membrane"/>
    <property type="evidence" value="ECO:0007669"/>
    <property type="project" value="UniProtKB-SubCell"/>
</dbReference>
<organism evidence="8 9">
    <name type="scientific">Biomaibacter acetigenes</name>
    <dbReference type="NCBI Taxonomy" id="2316383"/>
    <lineage>
        <taxon>Bacteria</taxon>
        <taxon>Bacillati</taxon>
        <taxon>Bacillota</taxon>
        <taxon>Clostridia</taxon>
        <taxon>Thermosediminibacterales</taxon>
        <taxon>Tepidanaerobacteraceae</taxon>
        <taxon>Biomaibacter</taxon>
    </lineage>
</organism>
<name>A0A3G2R4G6_9FIRM</name>
<dbReference type="KEGG" id="bacg:D2962_06620"/>
<dbReference type="EMBL" id="CP033169">
    <property type="protein sequence ID" value="AYO30336.1"/>
    <property type="molecule type" value="Genomic_DNA"/>
</dbReference>
<keyword evidence="5 6" id="KW-0472">Membrane</keyword>
<feature type="transmembrane region" description="Helical" evidence="6">
    <location>
        <begin position="134"/>
        <end position="154"/>
    </location>
</feature>
<evidence type="ECO:0000256" key="5">
    <source>
        <dbReference type="ARBA" id="ARBA00023136"/>
    </source>
</evidence>
<evidence type="ECO:0000259" key="7">
    <source>
        <dbReference type="PROSITE" id="PS50850"/>
    </source>
</evidence>
<feature type="transmembrane region" description="Helical" evidence="6">
    <location>
        <begin position="41"/>
        <end position="62"/>
    </location>
</feature>
<comment type="subcellular location">
    <subcellularLocation>
        <location evidence="1">Cell membrane</location>
        <topology evidence="1">Multi-pass membrane protein</topology>
    </subcellularLocation>
</comment>
<evidence type="ECO:0000256" key="1">
    <source>
        <dbReference type="ARBA" id="ARBA00004651"/>
    </source>
</evidence>
<evidence type="ECO:0000313" key="8">
    <source>
        <dbReference type="EMBL" id="AYO30336.1"/>
    </source>
</evidence>
<dbReference type="Proteomes" id="UP000280960">
    <property type="component" value="Chromosome"/>
</dbReference>
<gene>
    <name evidence="8" type="ORF">D2962_06620</name>
</gene>
<evidence type="ECO:0000313" key="9">
    <source>
        <dbReference type="Proteomes" id="UP000280960"/>
    </source>
</evidence>
<dbReference type="Pfam" id="PF07690">
    <property type="entry name" value="MFS_1"/>
    <property type="match status" value="1"/>
</dbReference>
<feature type="transmembrane region" description="Helical" evidence="6">
    <location>
        <begin position="210"/>
        <end position="237"/>
    </location>
</feature>